<evidence type="ECO:0000256" key="3">
    <source>
        <dbReference type="SAM" id="Phobius"/>
    </source>
</evidence>
<evidence type="ECO:0000313" key="6">
    <source>
        <dbReference type="Proteomes" id="UP001567538"/>
    </source>
</evidence>
<feature type="compositionally biased region" description="Basic and acidic residues" evidence="2">
    <location>
        <begin position="295"/>
        <end position="319"/>
    </location>
</feature>
<dbReference type="AlphaFoldDB" id="A0ABD1I4C7"/>
<keyword evidence="3" id="KW-0472">Membrane</keyword>
<dbReference type="Proteomes" id="UP001567538">
    <property type="component" value="Unassembled WGS sequence"/>
</dbReference>
<proteinExistence type="predicted"/>
<dbReference type="EMBL" id="JBEAFC010000003">
    <property type="protein sequence ID" value="KAL1563556.1"/>
    <property type="molecule type" value="Genomic_DNA"/>
</dbReference>
<feature type="transmembrane region" description="Helical" evidence="3">
    <location>
        <begin position="12"/>
        <end position="31"/>
    </location>
</feature>
<sequence>MVIYVMDTICNHTTYIMMISVIIILELTMAVKGFRTKLQQQDHRSICPRQRSGVFALGMLPTHMELIMYTRFLMVVNGSVPMGFIHGSLEGSPMVRTALENQSPWAESSQKVVGSDGSLMSDFPHIQAVKFPRNTHTLENHHPCNVEPVQSAAVLATPVTSRDPFTMPDPVLLVDDASVAINVAASVIDPCSGSETNKSSIRNKNGAYDESNEKNNGAMAKDSCDHVSIDMKSYGSVSSAFISSNVPKSAFENGDETNVGAPEQQDERLEFLLELIASVKEATLQSLKEVKAKVREDSDLGSVHDTDTKEDAQNHKDGVDDNMELEVDSDNDSVEHSKIEMTKAESEALGRRLQTIRNEDLEEIRELGSGTYGAVFHGKWKGSDVAIKRIKASCFSGRSSERERLV</sequence>
<comment type="caution">
    <text evidence="5">The sequence shown here is derived from an EMBL/GenBank/DDBJ whole genome shotgun (WGS) entry which is preliminary data.</text>
</comment>
<dbReference type="InterPro" id="IPR011009">
    <property type="entry name" value="Kinase-like_dom_sf"/>
</dbReference>
<dbReference type="PROSITE" id="PS00107">
    <property type="entry name" value="PROTEIN_KINASE_ATP"/>
    <property type="match status" value="1"/>
</dbReference>
<feature type="domain" description="Protein kinase" evidence="4">
    <location>
        <begin position="361"/>
        <end position="406"/>
    </location>
</feature>
<keyword evidence="3" id="KW-0812">Transmembrane</keyword>
<keyword evidence="1" id="KW-0547">Nucleotide-binding</keyword>
<dbReference type="GO" id="GO:0005524">
    <property type="term" value="F:ATP binding"/>
    <property type="evidence" value="ECO:0007669"/>
    <property type="project" value="UniProtKB-UniRule"/>
</dbReference>
<evidence type="ECO:0000313" key="5">
    <source>
        <dbReference type="EMBL" id="KAL1563556.1"/>
    </source>
</evidence>
<organism evidence="5 6">
    <name type="scientific">Salvia divinorum</name>
    <name type="common">Maria pastora</name>
    <name type="synonym">Diviner's sage</name>
    <dbReference type="NCBI Taxonomy" id="28513"/>
    <lineage>
        <taxon>Eukaryota</taxon>
        <taxon>Viridiplantae</taxon>
        <taxon>Streptophyta</taxon>
        <taxon>Embryophyta</taxon>
        <taxon>Tracheophyta</taxon>
        <taxon>Spermatophyta</taxon>
        <taxon>Magnoliopsida</taxon>
        <taxon>eudicotyledons</taxon>
        <taxon>Gunneridae</taxon>
        <taxon>Pentapetalae</taxon>
        <taxon>asterids</taxon>
        <taxon>lamiids</taxon>
        <taxon>Lamiales</taxon>
        <taxon>Lamiaceae</taxon>
        <taxon>Nepetoideae</taxon>
        <taxon>Mentheae</taxon>
        <taxon>Salviinae</taxon>
        <taxon>Salvia</taxon>
        <taxon>Salvia subgen. Calosphace</taxon>
    </lineage>
</organism>
<accession>A0ABD1I4C7</accession>
<keyword evidence="6" id="KW-1185">Reference proteome</keyword>
<protein>
    <recommendedName>
        <fullName evidence="4">Protein kinase domain-containing protein</fullName>
    </recommendedName>
</protein>
<dbReference type="InterPro" id="IPR017441">
    <property type="entry name" value="Protein_kinase_ATP_BS"/>
</dbReference>
<feature type="region of interest" description="Disordered" evidence="2">
    <location>
        <begin position="295"/>
        <end position="324"/>
    </location>
</feature>
<dbReference type="SUPFAM" id="SSF56112">
    <property type="entry name" value="Protein kinase-like (PK-like)"/>
    <property type="match status" value="1"/>
</dbReference>
<keyword evidence="3" id="KW-1133">Transmembrane helix</keyword>
<keyword evidence="1" id="KW-0067">ATP-binding</keyword>
<evidence type="ECO:0000256" key="2">
    <source>
        <dbReference type="SAM" id="MobiDB-lite"/>
    </source>
</evidence>
<feature type="binding site" evidence="1">
    <location>
        <position position="388"/>
    </location>
    <ligand>
        <name>ATP</name>
        <dbReference type="ChEBI" id="CHEBI:30616"/>
    </ligand>
</feature>
<dbReference type="PROSITE" id="PS50011">
    <property type="entry name" value="PROTEIN_KINASE_DOM"/>
    <property type="match status" value="1"/>
</dbReference>
<evidence type="ECO:0000256" key="1">
    <source>
        <dbReference type="PROSITE-ProRule" id="PRU10141"/>
    </source>
</evidence>
<dbReference type="InterPro" id="IPR000719">
    <property type="entry name" value="Prot_kinase_dom"/>
</dbReference>
<feature type="transmembrane region" description="Helical" evidence="3">
    <location>
        <begin position="52"/>
        <end position="74"/>
    </location>
</feature>
<gene>
    <name evidence="5" type="ORF">AAHA92_06010</name>
</gene>
<name>A0ABD1I4C7_SALDI</name>
<feature type="compositionally biased region" description="Polar residues" evidence="2">
    <location>
        <begin position="193"/>
        <end position="203"/>
    </location>
</feature>
<evidence type="ECO:0000259" key="4">
    <source>
        <dbReference type="PROSITE" id="PS50011"/>
    </source>
</evidence>
<feature type="region of interest" description="Disordered" evidence="2">
    <location>
        <begin position="192"/>
        <end position="219"/>
    </location>
</feature>
<reference evidence="5 6" key="1">
    <citation type="submission" date="2024-06" db="EMBL/GenBank/DDBJ databases">
        <title>A chromosome level genome sequence of Diviner's sage (Salvia divinorum).</title>
        <authorList>
            <person name="Ford S.A."/>
            <person name="Ro D.-K."/>
            <person name="Ness R.W."/>
            <person name="Phillips M.A."/>
        </authorList>
    </citation>
    <scope>NUCLEOTIDE SEQUENCE [LARGE SCALE GENOMIC DNA]</scope>
    <source>
        <strain evidence="5">SAF-2024a</strain>
        <tissue evidence="5">Leaf</tissue>
    </source>
</reference>
<dbReference type="Gene3D" id="3.30.200.20">
    <property type="entry name" value="Phosphorylase Kinase, domain 1"/>
    <property type="match status" value="1"/>
</dbReference>